<feature type="domain" description="CHORD" evidence="6">
    <location>
        <begin position="4"/>
        <end position="63"/>
    </location>
</feature>
<keyword evidence="8" id="KW-1185">Reference proteome</keyword>
<sequence>MPVCTHRGCENTYEEAANSDTACTFHPKGPIFHEGLKGWSCCSKRVISFDDFLKIPGCSVGRHTDAPREDAPAPSPNAPAVAVEAAPSRVDDTGKEVYGAAAPRAPSPVLPTPGHHGIPPATPAPAAPAVEVEEEDDLSVPVPAGKTCKRRGCGQTYVSEEESRGAKVTCQYHPGTPVFHEGSKGWSCCPRKVLEFEEFLKIKGCRSTNQHLFVGPKQKVEEKKEEIVQCRNDWYQTQTHVNLSIFAKKVDASSAVVNFKEREITIDLKMPEGKRFQWSLALFQPIEVEDSSFEVLGTKVEITLKKSNGISWPTLEPSEGARSWTTFGTTGGAGTVGGKVMHLATDSPLYAQK</sequence>
<organism evidence="7 8">
    <name type="scientific">Actinomortierella ambigua</name>
    <dbReference type="NCBI Taxonomy" id="1343610"/>
    <lineage>
        <taxon>Eukaryota</taxon>
        <taxon>Fungi</taxon>
        <taxon>Fungi incertae sedis</taxon>
        <taxon>Mucoromycota</taxon>
        <taxon>Mortierellomycotina</taxon>
        <taxon>Mortierellomycetes</taxon>
        <taxon>Mortierellales</taxon>
        <taxon>Mortierellaceae</taxon>
        <taxon>Actinomortierella</taxon>
    </lineage>
</organism>
<keyword evidence="1" id="KW-0479">Metal-binding</keyword>
<dbReference type="EMBL" id="JAAAJB010000242">
    <property type="protein sequence ID" value="KAG0260638.1"/>
    <property type="molecule type" value="Genomic_DNA"/>
</dbReference>
<gene>
    <name evidence="7" type="ORF">DFQ27_003434</name>
</gene>
<name>A0A9P6Q4R3_9FUNG</name>
<reference evidence="7" key="1">
    <citation type="journal article" date="2020" name="Fungal Divers.">
        <title>Resolving the Mortierellaceae phylogeny through synthesis of multi-gene phylogenetics and phylogenomics.</title>
        <authorList>
            <person name="Vandepol N."/>
            <person name="Liber J."/>
            <person name="Desiro A."/>
            <person name="Na H."/>
            <person name="Kennedy M."/>
            <person name="Barry K."/>
            <person name="Grigoriev I.V."/>
            <person name="Miller A.N."/>
            <person name="O'Donnell K."/>
            <person name="Stajich J.E."/>
            <person name="Bonito G."/>
        </authorList>
    </citation>
    <scope>NUCLEOTIDE SEQUENCE</scope>
    <source>
        <strain evidence="7">BC1065</strain>
    </source>
</reference>
<evidence type="ECO:0008006" key="9">
    <source>
        <dbReference type="Google" id="ProtNLM"/>
    </source>
</evidence>
<evidence type="ECO:0000256" key="4">
    <source>
        <dbReference type="SAM" id="MobiDB-lite"/>
    </source>
</evidence>
<dbReference type="Gene3D" id="2.60.40.790">
    <property type="match status" value="1"/>
</dbReference>
<dbReference type="InterPro" id="IPR008978">
    <property type="entry name" value="HSP20-like_chaperone"/>
</dbReference>
<proteinExistence type="predicted"/>
<evidence type="ECO:0000313" key="7">
    <source>
        <dbReference type="EMBL" id="KAG0260638.1"/>
    </source>
</evidence>
<dbReference type="PROSITE" id="PS51401">
    <property type="entry name" value="CHORD"/>
    <property type="match status" value="2"/>
</dbReference>
<evidence type="ECO:0000256" key="2">
    <source>
        <dbReference type="ARBA" id="ARBA00022737"/>
    </source>
</evidence>
<dbReference type="Pfam" id="PF04969">
    <property type="entry name" value="CS"/>
    <property type="match status" value="1"/>
</dbReference>
<protein>
    <recommendedName>
        <fullName evidence="9">Chord-domain-containing protein</fullName>
    </recommendedName>
</protein>
<feature type="domain" description="CS" evidence="5">
    <location>
        <begin position="227"/>
        <end position="316"/>
    </location>
</feature>
<evidence type="ECO:0000256" key="1">
    <source>
        <dbReference type="ARBA" id="ARBA00022723"/>
    </source>
</evidence>
<dbReference type="Proteomes" id="UP000807716">
    <property type="component" value="Unassembled WGS sequence"/>
</dbReference>
<accession>A0A9P6Q4R3</accession>
<dbReference type="Pfam" id="PF04968">
    <property type="entry name" value="CHORD"/>
    <property type="match status" value="2"/>
</dbReference>
<feature type="compositionally biased region" description="Low complexity" evidence="4">
    <location>
        <begin position="78"/>
        <end position="88"/>
    </location>
</feature>
<dbReference type="AlphaFoldDB" id="A0A9P6Q4R3"/>
<dbReference type="InterPro" id="IPR039790">
    <property type="entry name" value="CHRD1"/>
</dbReference>
<comment type="caution">
    <text evidence="7">The sequence shown here is derived from an EMBL/GenBank/DDBJ whole genome shotgun (WGS) entry which is preliminary data.</text>
</comment>
<keyword evidence="2" id="KW-0677">Repeat</keyword>
<dbReference type="PANTHER" id="PTHR46983">
    <property type="entry name" value="CYSTEINE AND HISTIDINE-RICH DOMAIN-CONTAINING PROTEIN 1"/>
    <property type="match status" value="1"/>
</dbReference>
<feature type="domain" description="CHORD" evidence="6">
    <location>
        <begin position="148"/>
        <end position="211"/>
    </location>
</feature>
<dbReference type="SUPFAM" id="SSF49764">
    <property type="entry name" value="HSP20-like chaperones"/>
    <property type="match status" value="1"/>
</dbReference>
<dbReference type="PROSITE" id="PS51203">
    <property type="entry name" value="CS"/>
    <property type="match status" value="1"/>
</dbReference>
<evidence type="ECO:0000259" key="5">
    <source>
        <dbReference type="PROSITE" id="PS51203"/>
    </source>
</evidence>
<evidence type="ECO:0000259" key="6">
    <source>
        <dbReference type="PROSITE" id="PS51401"/>
    </source>
</evidence>
<dbReference type="Gene3D" id="4.10.1130.20">
    <property type="match status" value="2"/>
</dbReference>
<dbReference type="PANTHER" id="PTHR46983:SF3">
    <property type="entry name" value="CHPADIPLOID STATE MAINTENANCE PROTEIN CHPA"/>
    <property type="match status" value="1"/>
</dbReference>
<dbReference type="CDD" id="cd06466">
    <property type="entry name" value="p23_CS_SGT1_like"/>
    <property type="match status" value="1"/>
</dbReference>
<evidence type="ECO:0000313" key="8">
    <source>
        <dbReference type="Proteomes" id="UP000807716"/>
    </source>
</evidence>
<evidence type="ECO:0000256" key="3">
    <source>
        <dbReference type="ARBA" id="ARBA00022833"/>
    </source>
</evidence>
<dbReference type="GO" id="GO:0046872">
    <property type="term" value="F:metal ion binding"/>
    <property type="evidence" value="ECO:0007669"/>
    <property type="project" value="UniProtKB-KW"/>
</dbReference>
<feature type="region of interest" description="Disordered" evidence="4">
    <location>
        <begin position="64"/>
        <end position="125"/>
    </location>
</feature>
<dbReference type="OrthoDB" id="1898560at2759"/>
<dbReference type="InterPro" id="IPR007052">
    <property type="entry name" value="CS_dom"/>
</dbReference>
<keyword evidence="3" id="KW-0862">Zinc</keyword>
<dbReference type="InterPro" id="IPR007051">
    <property type="entry name" value="CHORD_dom"/>
</dbReference>